<dbReference type="Proteomes" id="UP001432180">
    <property type="component" value="Chromosome"/>
</dbReference>
<evidence type="ECO:0000313" key="2">
    <source>
        <dbReference type="Proteomes" id="UP001432180"/>
    </source>
</evidence>
<evidence type="ECO:0000313" key="1">
    <source>
        <dbReference type="EMBL" id="WPL16625.1"/>
    </source>
</evidence>
<dbReference type="RefSeq" id="WP_328987169.1">
    <property type="nucleotide sequence ID" value="NZ_CP121472.1"/>
</dbReference>
<sequence length="258" mass="27734">MKKRVWLSLLENNEDLGRLLADELRRYGLDAQGHVWEDDLAQFAWAGAIPDLTRADCALWIIAGAATRFDDPVTRKGLALLALAAQVAHGPDFPILLSPSAAKVDPLSLPTPLRSAECVQSGLGAKAAVRANAKAASPVADYRLAVHPMPGLGLWFEVGPARDPWQGAILGCQGGKDARPDAQGVGLAGSVPNRSTLKYPVRDMRIQMQDREYLTWGAKNAISPAESLFVRVTETPDNLIFGAFPEDDAAEVFSVTLV</sequence>
<proteinExistence type="predicted"/>
<keyword evidence="2" id="KW-1185">Reference proteome</keyword>
<evidence type="ECO:0008006" key="3">
    <source>
        <dbReference type="Google" id="ProtNLM"/>
    </source>
</evidence>
<name>A0ABZ0S6M7_9GAMM</name>
<reference evidence="1 2" key="1">
    <citation type="journal article" date="2023" name="Microorganisms">
        <title>Thiorhodovibrio frisius and Trv. litoralis spp. nov., Two Novel Members from a Clade of Fastidious Purple Sulfur Bacteria That Exhibit Unique Red-Shifted Light-Harvesting Capabilities.</title>
        <authorList>
            <person name="Methner A."/>
            <person name="Kuzyk S.B."/>
            <person name="Petersen J."/>
            <person name="Bauer S."/>
            <person name="Brinkmann H."/>
            <person name="Sichau K."/>
            <person name="Wanner G."/>
            <person name="Wolf J."/>
            <person name="Neumann-Schaal M."/>
            <person name="Henke P."/>
            <person name="Tank M."/>
            <person name="Sproer C."/>
            <person name="Bunk B."/>
            <person name="Overmann J."/>
        </authorList>
    </citation>
    <scope>NUCLEOTIDE SEQUENCE [LARGE SCALE GENOMIC DNA]</scope>
    <source>
        <strain evidence="1 2">DSM 6702</strain>
    </source>
</reference>
<gene>
    <name evidence="1" type="ORF">Thiowin_01592</name>
</gene>
<protein>
    <recommendedName>
        <fullName evidence="3">TIR domain-containing protein</fullName>
    </recommendedName>
</protein>
<organism evidence="1 2">
    <name type="scientific">Thiorhodovibrio winogradskyi</name>
    <dbReference type="NCBI Taxonomy" id="77007"/>
    <lineage>
        <taxon>Bacteria</taxon>
        <taxon>Pseudomonadati</taxon>
        <taxon>Pseudomonadota</taxon>
        <taxon>Gammaproteobacteria</taxon>
        <taxon>Chromatiales</taxon>
        <taxon>Chromatiaceae</taxon>
        <taxon>Thiorhodovibrio</taxon>
    </lineage>
</organism>
<dbReference type="EMBL" id="CP121472">
    <property type="protein sequence ID" value="WPL16625.1"/>
    <property type="molecule type" value="Genomic_DNA"/>
</dbReference>
<accession>A0ABZ0S6M7</accession>